<dbReference type="Proteomes" id="UP000004310">
    <property type="component" value="Unassembled WGS sequence"/>
</dbReference>
<dbReference type="AlphaFoldDB" id="Q0G503"/>
<dbReference type="GO" id="GO:0003743">
    <property type="term" value="F:translation initiation factor activity"/>
    <property type="evidence" value="ECO:0007669"/>
    <property type="project" value="UniProtKB-KW"/>
</dbReference>
<reference evidence="1 2" key="1">
    <citation type="journal article" date="2010" name="J. Bacteriol.">
        <title>Genome sequence of Fulvimarina pelagi HTCC2506T, a Mn(II)-oxidizing alphaproteobacterium possessing an aerobic anoxygenic photosynthetic gene cluster and Xanthorhodopsin.</title>
        <authorList>
            <person name="Kang I."/>
            <person name="Oh H.M."/>
            <person name="Lim S.I."/>
            <person name="Ferriera S."/>
            <person name="Giovannoni S.J."/>
            <person name="Cho J.C."/>
        </authorList>
    </citation>
    <scope>NUCLEOTIDE SEQUENCE [LARGE SCALE GENOMIC DNA]</scope>
    <source>
        <strain evidence="1 2">HTCC2506</strain>
    </source>
</reference>
<organism evidence="1 2">
    <name type="scientific">Fulvimarina pelagi HTCC2506</name>
    <dbReference type="NCBI Taxonomy" id="314231"/>
    <lineage>
        <taxon>Bacteria</taxon>
        <taxon>Pseudomonadati</taxon>
        <taxon>Pseudomonadota</taxon>
        <taxon>Alphaproteobacteria</taxon>
        <taxon>Hyphomicrobiales</taxon>
        <taxon>Aurantimonadaceae</taxon>
        <taxon>Fulvimarina</taxon>
    </lineage>
</organism>
<keyword evidence="1" id="KW-0396">Initiation factor</keyword>
<name>Q0G503_9HYPH</name>
<keyword evidence="1" id="KW-0648">Protein biosynthesis</keyword>
<comment type="caution">
    <text evidence="1">The sequence shown here is derived from an EMBL/GenBank/DDBJ whole genome shotgun (WGS) entry which is preliminary data.</text>
</comment>
<evidence type="ECO:0000313" key="1">
    <source>
        <dbReference type="EMBL" id="EAU43261.1"/>
    </source>
</evidence>
<accession>Q0G503</accession>
<dbReference type="STRING" id="217511.GCA_001463845_00846"/>
<dbReference type="RefSeq" id="WP_007067235.1">
    <property type="nucleotide sequence ID" value="NZ_DS022272.1"/>
</dbReference>
<dbReference type="HOGENOM" id="CLU_2769898_0_0_5"/>
<proteinExistence type="predicted"/>
<dbReference type="EMBL" id="AATP01000001">
    <property type="protein sequence ID" value="EAU43261.1"/>
    <property type="molecule type" value="Genomic_DNA"/>
</dbReference>
<sequence>MAKGIDSAIDSVSERVEGICEFLHELDSGKPVDEQALKTAVHDCANVSQSMKSLKRVAERLESQRKPSK</sequence>
<keyword evidence="2" id="KW-1185">Reference proteome</keyword>
<gene>
    <name evidence="1" type="primary">fliN</name>
    <name evidence="1" type="ORF">FP2506_10466</name>
</gene>
<protein>
    <submittedName>
        <fullName evidence="1">Translation initiation factor IF-2</fullName>
    </submittedName>
</protein>
<evidence type="ECO:0000313" key="2">
    <source>
        <dbReference type="Proteomes" id="UP000004310"/>
    </source>
</evidence>